<dbReference type="PANTHER" id="PTHR30399:SF1">
    <property type="entry name" value="UTP PYROPHOSPHATASE"/>
    <property type="match status" value="1"/>
</dbReference>
<reference evidence="2 3" key="1">
    <citation type="submission" date="2018-04" db="EMBL/GenBank/DDBJ databases">
        <title>Pelagivirga bohaiensis gen. nov., sp. nov., a bacterium isolated from the Bohai Sea.</title>
        <authorList>
            <person name="Ji X."/>
        </authorList>
    </citation>
    <scope>NUCLEOTIDE SEQUENCE [LARGE SCALE GENOMIC DNA]</scope>
    <source>
        <strain evidence="2 3">BH-SD16</strain>
    </source>
</reference>
<dbReference type="EMBL" id="QCYG01000011">
    <property type="protein sequence ID" value="PVA05442.1"/>
    <property type="molecule type" value="Genomic_DNA"/>
</dbReference>
<evidence type="ECO:0000259" key="1">
    <source>
        <dbReference type="Pfam" id="PF01863"/>
    </source>
</evidence>
<accession>A0A2T7FTH4</accession>
<organism evidence="2 3">
    <name type="scientific">Thalassorhabdomicrobium marinisediminis</name>
    <dbReference type="NCBI Taxonomy" id="2170577"/>
    <lineage>
        <taxon>Bacteria</taxon>
        <taxon>Pseudomonadati</taxon>
        <taxon>Pseudomonadota</taxon>
        <taxon>Alphaproteobacteria</taxon>
        <taxon>Rhodobacterales</taxon>
        <taxon>Paracoccaceae</taxon>
        <taxon>Thalassorhabdomicrobium</taxon>
    </lineage>
</organism>
<dbReference type="Gene3D" id="3.30.2010.10">
    <property type="entry name" value="Metalloproteases ('zincins'), catalytic domain"/>
    <property type="match status" value="1"/>
</dbReference>
<keyword evidence="3" id="KW-1185">Reference proteome</keyword>
<dbReference type="GO" id="GO:0016787">
    <property type="term" value="F:hydrolase activity"/>
    <property type="evidence" value="ECO:0007669"/>
    <property type="project" value="UniProtKB-KW"/>
</dbReference>
<keyword evidence="2" id="KW-0378">Hydrolase</keyword>
<feature type="domain" description="YgjP-like metallopeptidase" evidence="1">
    <location>
        <begin position="29"/>
        <end position="231"/>
    </location>
</feature>
<dbReference type="InterPro" id="IPR053136">
    <property type="entry name" value="UTP_pyrophosphatase-like"/>
</dbReference>
<evidence type="ECO:0000313" key="2">
    <source>
        <dbReference type="EMBL" id="PVA05442.1"/>
    </source>
</evidence>
<dbReference type="RefSeq" id="WP_108642091.1">
    <property type="nucleotide sequence ID" value="NZ_QCYG01000011.1"/>
</dbReference>
<comment type="caution">
    <text evidence="2">The sequence shown here is derived from an EMBL/GenBank/DDBJ whole genome shotgun (WGS) entry which is preliminary data.</text>
</comment>
<sequence length="245" mass="29042">MNTETSQIGGIEVEIVHKAIKNLHIGCYPPEGRVRIAAPHGVSDEAIRVAVLTRMQWIKRKQTQFRKQERQAERRFVSGETHHLFGRALRLDVQRWDKKVHRILRQGSDRLAMKVPGDGTTEQMRRWMDAWLKARLRTYSAPRISFWANRLDRHPEKWGIRPMKTKWGSCDPEKRIIWLNSELAKKPERMIDYVILHELAHLISPNHDKRFIKILDDNMPKWRSIRDELNQYPLPAWEDPKALAR</sequence>
<protein>
    <submittedName>
        <fullName evidence="2">Metal-dependent hydrolase</fullName>
    </submittedName>
</protein>
<dbReference type="Pfam" id="PF01863">
    <property type="entry name" value="YgjP-like"/>
    <property type="match status" value="1"/>
</dbReference>
<name>A0A2T7FTH4_9RHOB</name>
<dbReference type="PANTHER" id="PTHR30399">
    <property type="entry name" value="UNCHARACTERIZED PROTEIN YGJP"/>
    <property type="match status" value="1"/>
</dbReference>
<dbReference type="OrthoDB" id="9795402at2"/>
<proteinExistence type="predicted"/>
<dbReference type="InterPro" id="IPR002725">
    <property type="entry name" value="YgjP-like_metallopeptidase"/>
</dbReference>
<evidence type="ECO:0000313" key="3">
    <source>
        <dbReference type="Proteomes" id="UP000244817"/>
    </source>
</evidence>
<dbReference type="Proteomes" id="UP000244817">
    <property type="component" value="Unassembled WGS sequence"/>
</dbReference>
<gene>
    <name evidence="2" type="ORF">DC363_15640</name>
</gene>
<dbReference type="CDD" id="cd07344">
    <property type="entry name" value="M48_yhfN_like"/>
    <property type="match status" value="1"/>
</dbReference>
<dbReference type="AlphaFoldDB" id="A0A2T7FTH4"/>